<keyword evidence="6" id="KW-1185">Reference proteome</keyword>
<name>A0ABW2QZK3_9NEIS</name>
<feature type="compositionally biased region" description="Low complexity" evidence="3">
    <location>
        <begin position="247"/>
        <end position="260"/>
    </location>
</feature>
<evidence type="ECO:0000313" key="5">
    <source>
        <dbReference type="EMBL" id="MFC7420504.1"/>
    </source>
</evidence>
<dbReference type="PANTHER" id="PTHR30035:SF3">
    <property type="entry name" value="INTERMEMBRANE PHOSPHOLIPID TRANSPORT SYSTEM LIPOPROTEIN MLAA"/>
    <property type="match status" value="1"/>
</dbReference>
<keyword evidence="5" id="KW-0449">Lipoprotein</keyword>
<dbReference type="RefSeq" id="WP_380188113.1">
    <property type="nucleotide sequence ID" value="NZ_JBHTBQ010000019.1"/>
</dbReference>
<evidence type="ECO:0000256" key="3">
    <source>
        <dbReference type="SAM" id="MobiDB-lite"/>
    </source>
</evidence>
<organism evidence="5 6">
    <name type="scientific">Iodobacter arcticus</name>
    <dbReference type="NCBI Taxonomy" id="590593"/>
    <lineage>
        <taxon>Bacteria</taxon>
        <taxon>Pseudomonadati</taxon>
        <taxon>Pseudomonadota</taxon>
        <taxon>Betaproteobacteria</taxon>
        <taxon>Neisseriales</taxon>
        <taxon>Chitinibacteraceae</taxon>
        <taxon>Iodobacter</taxon>
    </lineage>
</organism>
<dbReference type="Pfam" id="PF04333">
    <property type="entry name" value="MlaA"/>
    <property type="match status" value="1"/>
</dbReference>
<protein>
    <submittedName>
        <fullName evidence="5">VacJ family lipoprotein</fullName>
    </submittedName>
</protein>
<feature type="chain" id="PRO_5046243176" evidence="4">
    <location>
        <begin position="22"/>
        <end position="273"/>
    </location>
</feature>
<sequence>MRRLLPLFALLLGACATPQNNYDPIEPVNRGIFAVNNAVDKAVLKPAAEAHEKYSPGPVKQGASNFFANIDDFFASFGALLQGKGSEASHSMGRVMVNTTLGMFGLVDWASDMGLKKSDEDIGQALGSWGMGSGPYLMMPLRGPTTLRDSSDMAVRFFADPLDIWDGTQDLSTQVIRYGAWGIEQRRQLLPLDPLINAQADPYAYIRDAYLQRRYFRVWDGNPPKPLQLGPTDEELDAMDAAKEQGAKASTASAPAASAPASIAASGVAEVAP</sequence>
<evidence type="ECO:0000256" key="4">
    <source>
        <dbReference type="SAM" id="SignalP"/>
    </source>
</evidence>
<comment type="similarity">
    <text evidence="1">Belongs to the MlaA family.</text>
</comment>
<dbReference type="PANTHER" id="PTHR30035">
    <property type="entry name" value="LIPOPROTEIN VACJ-RELATED"/>
    <property type="match status" value="1"/>
</dbReference>
<evidence type="ECO:0000313" key="6">
    <source>
        <dbReference type="Proteomes" id="UP001596473"/>
    </source>
</evidence>
<keyword evidence="2 4" id="KW-0732">Signal</keyword>
<dbReference type="PROSITE" id="PS51257">
    <property type="entry name" value="PROKAR_LIPOPROTEIN"/>
    <property type="match status" value="1"/>
</dbReference>
<evidence type="ECO:0000256" key="2">
    <source>
        <dbReference type="ARBA" id="ARBA00022729"/>
    </source>
</evidence>
<feature type="region of interest" description="Disordered" evidence="3">
    <location>
        <begin position="222"/>
        <end position="260"/>
    </location>
</feature>
<dbReference type="InterPro" id="IPR007428">
    <property type="entry name" value="MlaA"/>
</dbReference>
<gene>
    <name evidence="5" type="ORF">ACFQNF_11545</name>
</gene>
<dbReference type="Proteomes" id="UP001596473">
    <property type="component" value="Unassembled WGS sequence"/>
</dbReference>
<accession>A0ABW2QZK3</accession>
<comment type="caution">
    <text evidence="5">The sequence shown here is derived from an EMBL/GenBank/DDBJ whole genome shotgun (WGS) entry which is preliminary data.</text>
</comment>
<feature type="signal peptide" evidence="4">
    <location>
        <begin position="1"/>
        <end position="21"/>
    </location>
</feature>
<evidence type="ECO:0000256" key="1">
    <source>
        <dbReference type="ARBA" id="ARBA00010634"/>
    </source>
</evidence>
<dbReference type="EMBL" id="JBHTBQ010000019">
    <property type="protein sequence ID" value="MFC7420504.1"/>
    <property type="molecule type" value="Genomic_DNA"/>
</dbReference>
<proteinExistence type="inferred from homology"/>
<dbReference type="PRINTS" id="PR01805">
    <property type="entry name" value="VACJLIPOPROT"/>
</dbReference>
<reference evidence="6" key="1">
    <citation type="journal article" date="2019" name="Int. J. Syst. Evol. Microbiol.">
        <title>The Global Catalogue of Microorganisms (GCM) 10K type strain sequencing project: providing services to taxonomists for standard genome sequencing and annotation.</title>
        <authorList>
            <consortium name="The Broad Institute Genomics Platform"/>
            <consortium name="The Broad Institute Genome Sequencing Center for Infectious Disease"/>
            <person name="Wu L."/>
            <person name="Ma J."/>
        </authorList>
    </citation>
    <scope>NUCLEOTIDE SEQUENCE [LARGE SCALE GENOMIC DNA]</scope>
    <source>
        <strain evidence="6">CCUG 62945</strain>
    </source>
</reference>